<dbReference type="EMBL" id="JAGIZB010000002">
    <property type="protein sequence ID" value="MBP0443611.1"/>
    <property type="molecule type" value="Genomic_DNA"/>
</dbReference>
<dbReference type="PANTHER" id="PTHR18901:SF38">
    <property type="entry name" value="PSEUDOURIDINE-5'-PHOSPHATASE"/>
    <property type="match status" value="1"/>
</dbReference>
<proteinExistence type="predicted"/>
<name>A0ABS4A9E1_9PROT</name>
<sequence>MDGTLLDTEEAYRIALQEAVEACGHRAGEDFYAALVGISSRERGALVRAALGPDFPWEECLRDYRARKARLLSGALRSKPGANELLAEIAEQRLSCAVATSASRRTALVALKAAGLLHSIPVLITRDDVSAGKPDPAVFLRAATSLGAEPARCLAVEDSPPGITAALEAGMRVVMVPDVVPPSAALRQAGLVIAADLLEVRAMLRNLRNGEALMP</sequence>
<organism evidence="1 2">
    <name type="scientific">Pararoseomonas baculiformis</name>
    <dbReference type="NCBI Taxonomy" id="2820812"/>
    <lineage>
        <taxon>Bacteria</taxon>
        <taxon>Pseudomonadati</taxon>
        <taxon>Pseudomonadota</taxon>
        <taxon>Alphaproteobacteria</taxon>
        <taxon>Acetobacterales</taxon>
        <taxon>Acetobacteraceae</taxon>
        <taxon>Pararoseomonas</taxon>
    </lineage>
</organism>
<dbReference type="InterPro" id="IPR006439">
    <property type="entry name" value="HAD-SF_hydro_IA"/>
</dbReference>
<dbReference type="Pfam" id="PF13419">
    <property type="entry name" value="HAD_2"/>
    <property type="match status" value="1"/>
</dbReference>
<protein>
    <submittedName>
        <fullName evidence="1">HAD family phosphatase</fullName>
    </submittedName>
</protein>
<accession>A0ABS4A9E1</accession>
<dbReference type="SUPFAM" id="SSF56784">
    <property type="entry name" value="HAD-like"/>
    <property type="match status" value="1"/>
</dbReference>
<dbReference type="NCBIfam" id="TIGR01509">
    <property type="entry name" value="HAD-SF-IA-v3"/>
    <property type="match status" value="1"/>
</dbReference>
<dbReference type="Gene3D" id="1.10.150.240">
    <property type="entry name" value="Putative phosphatase, domain 2"/>
    <property type="match status" value="1"/>
</dbReference>
<dbReference type="Proteomes" id="UP000681594">
    <property type="component" value="Unassembled WGS sequence"/>
</dbReference>
<evidence type="ECO:0000313" key="2">
    <source>
        <dbReference type="Proteomes" id="UP000681594"/>
    </source>
</evidence>
<dbReference type="InterPro" id="IPR023214">
    <property type="entry name" value="HAD_sf"/>
</dbReference>
<dbReference type="InterPro" id="IPR023198">
    <property type="entry name" value="PGP-like_dom2"/>
</dbReference>
<dbReference type="Gene3D" id="3.40.50.1000">
    <property type="entry name" value="HAD superfamily/HAD-like"/>
    <property type="match status" value="1"/>
</dbReference>
<comment type="caution">
    <text evidence="1">The sequence shown here is derived from an EMBL/GenBank/DDBJ whole genome shotgun (WGS) entry which is preliminary data.</text>
</comment>
<gene>
    <name evidence="1" type="ORF">J8J14_02370</name>
</gene>
<dbReference type="InterPro" id="IPR036412">
    <property type="entry name" value="HAD-like_sf"/>
</dbReference>
<reference evidence="1 2" key="1">
    <citation type="submission" date="2021-03" db="EMBL/GenBank/DDBJ databases">
        <authorList>
            <person name="So Y."/>
        </authorList>
    </citation>
    <scope>NUCLEOTIDE SEQUENCE [LARGE SCALE GENOMIC DNA]</scope>
    <source>
        <strain evidence="1 2">SSH11</strain>
    </source>
</reference>
<dbReference type="PANTHER" id="PTHR18901">
    <property type="entry name" value="2-DEOXYGLUCOSE-6-PHOSPHATE PHOSPHATASE 2"/>
    <property type="match status" value="1"/>
</dbReference>
<evidence type="ECO:0000313" key="1">
    <source>
        <dbReference type="EMBL" id="MBP0443611.1"/>
    </source>
</evidence>
<dbReference type="InterPro" id="IPR041492">
    <property type="entry name" value="HAD_2"/>
</dbReference>
<keyword evidence="2" id="KW-1185">Reference proteome</keyword>